<evidence type="ECO:0000259" key="8">
    <source>
        <dbReference type="Pfam" id="PF05041"/>
    </source>
</evidence>
<comment type="similarity">
    <text evidence="2 6">Belongs to the pecanex family.</text>
</comment>
<dbReference type="Pfam" id="PF05041">
    <property type="entry name" value="Pecanex_C"/>
    <property type="match status" value="1"/>
</dbReference>
<evidence type="ECO:0000256" key="3">
    <source>
        <dbReference type="ARBA" id="ARBA00022692"/>
    </source>
</evidence>
<feature type="compositionally biased region" description="Pro residues" evidence="7">
    <location>
        <begin position="285"/>
        <end position="294"/>
    </location>
</feature>
<feature type="transmembrane region" description="Helical" evidence="6">
    <location>
        <begin position="664"/>
        <end position="683"/>
    </location>
</feature>
<feature type="compositionally biased region" description="Low complexity" evidence="7">
    <location>
        <begin position="339"/>
        <end position="356"/>
    </location>
</feature>
<feature type="compositionally biased region" description="Basic residues" evidence="7">
    <location>
        <begin position="413"/>
        <end position="429"/>
    </location>
</feature>
<keyword evidence="3 6" id="KW-0812">Transmembrane</keyword>
<dbReference type="InterPro" id="IPR039797">
    <property type="entry name" value="Pecanex"/>
</dbReference>
<accession>A0A6A4VPX8</accession>
<feature type="transmembrane region" description="Helical" evidence="6">
    <location>
        <begin position="756"/>
        <end position="781"/>
    </location>
</feature>
<dbReference type="PANTHER" id="PTHR12372">
    <property type="entry name" value="PECANEX"/>
    <property type="match status" value="1"/>
</dbReference>
<protein>
    <recommendedName>
        <fullName evidence="6">Pecanex-like protein</fullName>
    </recommendedName>
</protein>
<feature type="transmembrane region" description="Helical" evidence="6">
    <location>
        <begin position="793"/>
        <end position="813"/>
    </location>
</feature>
<evidence type="ECO:0000256" key="5">
    <source>
        <dbReference type="ARBA" id="ARBA00023136"/>
    </source>
</evidence>
<feature type="domain" description="Pecanex C-terminal" evidence="8">
    <location>
        <begin position="1261"/>
        <end position="1485"/>
    </location>
</feature>
<evidence type="ECO:0000256" key="6">
    <source>
        <dbReference type="RuleBase" id="RU367089"/>
    </source>
</evidence>
<dbReference type="EMBL" id="VIIS01001545">
    <property type="protein sequence ID" value="KAF0296666.1"/>
    <property type="molecule type" value="Genomic_DNA"/>
</dbReference>
<reference evidence="9 10" key="1">
    <citation type="submission" date="2019-07" db="EMBL/GenBank/DDBJ databases">
        <title>Draft genome assembly of a fouling barnacle, Amphibalanus amphitrite (Darwin, 1854): The first reference genome for Thecostraca.</title>
        <authorList>
            <person name="Kim W."/>
        </authorList>
    </citation>
    <scope>NUCLEOTIDE SEQUENCE [LARGE SCALE GENOMIC DNA]</scope>
    <source>
        <strain evidence="9">SNU_AA5</strain>
        <tissue evidence="9">Soma without cirri and trophi</tissue>
    </source>
</reference>
<dbReference type="PANTHER" id="PTHR12372:SF7">
    <property type="entry name" value="PROTEIN PECANEX"/>
    <property type="match status" value="1"/>
</dbReference>
<feature type="transmembrane region" description="Helical" evidence="6">
    <location>
        <begin position="36"/>
        <end position="53"/>
    </location>
</feature>
<keyword evidence="10" id="KW-1185">Reference proteome</keyword>
<evidence type="ECO:0000256" key="1">
    <source>
        <dbReference type="ARBA" id="ARBA00004141"/>
    </source>
</evidence>
<feature type="transmembrane region" description="Helical" evidence="6">
    <location>
        <begin position="719"/>
        <end position="744"/>
    </location>
</feature>
<dbReference type="GO" id="GO:0007029">
    <property type="term" value="P:endoplasmic reticulum organization"/>
    <property type="evidence" value="ECO:0007669"/>
    <property type="project" value="TreeGrafter"/>
</dbReference>
<dbReference type="InterPro" id="IPR007735">
    <property type="entry name" value="Pecanex_C"/>
</dbReference>
<dbReference type="GO" id="GO:0005783">
    <property type="term" value="C:endoplasmic reticulum"/>
    <property type="evidence" value="ECO:0007669"/>
    <property type="project" value="TreeGrafter"/>
</dbReference>
<evidence type="ECO:0000313" key="9">
    <source>
        <dbReference type="EMBL" id="KAF0296666.1"/>
    </source>
</evidence>
<proteinExistence type="inferred from homology"/>
<comment type="subcellular location">
    <subcellularLocation>
        <location evidence="1 6">Membrane</location>
        <topology evidence="1 6">Multi-pass membrane protein</topology>
    </subcellularLocation>
</comment>
<feature type="region of interest" description="Disordered" evidence="7">
    <location>
        <begin position="119"/>
        <end position="165"/>
    </location>
</feature>
<evidence type="ECO:0000256" key="4">
    <source>
        <dbReference type="ARBA" id="ARBA00022989"/>
    </source>
</evidence>
<evidence type="ECO:0000313" key="10">
    <source>
        <dbReference type="Proteomes" id="UP000440578"/>
    </source>
</evidence>
<dbReference type="Proteomes" id="UP000440578">
    <property type="component" value="Unassembled WGS sequence"/>
</dbReference>
<feature type="transmembrane region" description="Helical" evidence="6">
    <location>
        <begin position="870"/>
        <end position="891"/>
    </location>
</feature>
<feature type="transmembrane region" description="Helical" evidence="6">
    <location>
        <begin position="602"/>
        <end position="621"/>
    </location>
</feature>
<keyword evidence="5 6" id="KW-0472">Membrane</keyword>
<gene>
    <name evidence="9" type="primary">PCNX1</name>
    <name evidence="9" type="ORF">FJT64_005895</name>
</gene>
<evidence type="ECO:0000256" key="2">
    <source>
        <dbReference type="ARBA" id="ARBA00010170"/>
    </source>
</evidence>
<sequence length="1755" mass="191686">MTSQSIEIFRHVLWTSVTGGWFYDPHQNVIINTIQLYFWILLLCAPFLITMYSSRSTTIWAIYCTCVFIIFSVIKFINYQLHKMYDTSEYVEEKGEPEPSTDKEKASGAADSIELSVLEGARSGPTADTPPVDCSSRNSAHELGAAQSPTSRRPHPATVSQTYGAETIDHPIDLISELPEDKLEQDHTNLARLSDQTSGGDHMPSSLSLGLVTPSEVDHIRESGIFDLPALLSAVRERVQNTMPSGYFRRTLSVSDTTAARQADQLALGHSLVELRHSRPGPGFSLPPPQPPARYPQTEVLPQGRSEAADADQSGSEDEARGSDSPLLGDQCDGGEWTRSAAGAGAGAAASRSPSRAEPEEDDVSLHSLTGVDRLFCDERESDGPVMSTAEQGAVPKDRSHRSRAYAGSSGSRQRRSSSPRRMCRRRRPAGTDDMLPAQSSVMLSAAAGGTHLATSHDDTTEGAVHYFQDEFGHWLAYTFDGRGVGVAAAAASPVAADSDWSVHSALLDSAGLKLAAAAAGGAAGAALDCGPAGDGGDPGGPLLHYLHSSLGLDTAAPSSPPLPPKHHYRLHVGGAVWLKVRFDRLALLALLDRNVTRLENLLSVLLALLTSLLAAALLHTDFYDDLGVFFFSFAVASSLYSLVKSVQPDAASPTHGHNRLVAFGRPLYFCLLTGLTLLLLRWRADGGGSRSDTAGLRLYGLRLTAAPILETALQLLRYLLLLLPLLHTAGLLPQVDTFAMYLLEQFDIHLFGGTACTSLPAAVYAAARSLLAVAALYGFAYGGLRENGDEPTAQHILFSIFCGLLVALSYHLSRSTSDPQLLLRVLSRYLRQELEEEPPRTGDTPEEPVDPLPEKLLQTARVRLKSDGLACTIIGVMVFAVHCSTVFSALGPELQLALWSLPIVTGLLVHYLIPQLRKQVPWLCVAHPILRAAEYRQFEVTEPARITWFERLYVWLCSLERNVLYPLVVLSALTVESPRLVDKFRSPGANDNNLNSIFYEHLTRSLQHSLYGDIMLGRWGVVSQGDCFVLASDYLNCLVHIIELGNGLVTFQVRGLEFRGTYCQQREVEAITEGVEEDAGLCSKSLVSPGSASHIDQSSVHSPYHAAPSDQQAAAAASRVHLPHILSANQIFNQRWLAWEVAAARYVLEGYSISDNSATSMLQVFDLRKVLITYYVKSIIFYALRSAKLEQWLSREEIMSHVLEHTTSPGFVDVDPIFNMNIDEDYDFRASGITRNSFCNVYLEWIKYCVQQRDKAMECTCDSPVVSLCLALSLLGRRTLSDASHHSISSVEFFLYGLHALFKGDFRITSLRDEWVFSDMDLLRKVVAPGIRMSLKLHQDHFMSPEDYEKPSCLYEAIRSHDEKLVISHEGDPAWRNAVLSGVPSLLALRHILDDGADQYKIIMLNKRQLSFRVIKLNRECVRGLWAGQQQELIYLRNRNPERGSIQNAKQALRNIINSSCDQPIGYPIYVSPLTTSYVETHAQISRIVGGPISFGWVKRRLLAAWQRLCARCGEGCVSGGSVLQEDGVRYIAHPCSVQMATFAVSGSQEMGGGSGRGSLGPRSAGTFPQHLVAPPGLPPPRRPGAASAAGGAAAPDVSPVLMLYPTATAAASPARARVRQVRSGSPAAAGAGVTAPQPRLPLGSTVKLVDGGVVYDSINQGRRVDVLWPDDRWRQRGGKNAWGAWLPDGRCGTVVHYWCPSHPDRRYRSHVDRTILLLEMEGNYVPVAEVGCQPADPAASLSSITEPERAVEV</sequence>
<name>A0A6A4VPX8_AMPAM</name>
<keyword evidence="4 6" id="KW-1133">Transmembrane helix</keyword>
<feature type="region of interest" description="Disordered" evidence="7">
    <location>
        <begin position="276"/>
        <end position="438"/>
    </location>
</feature>
<organism evidence="9 10">
    <name type="scientific">Amphibalanus amphitrite</name>
    <name type="common">Striped barnacle</name>
    <name type="synonym">Balanus amphitrite</name>
    <dbReference type="NCBI Taxonomy" id="1232801"/>
    <lineage>
        <taxon>Eukaryota</taxon>
        <taxon>Metazoa</taxon>
        <taxon>Ecdysozoa</taxon>
        <taxon>Arthropoda</taxon>
        <taxon>Crustacea</taxon>
        <taxon>Multicrustacea</taxon>
        <taxon>Cirripedia</taxon>
        <taxon>Thoracica</taxon>
        <taxon>Thoracicalcarea</taxon>
        <taxon>Balanomorpha</taxon>
        <taxon>Balanoidea</taxon>
        <taxon>Balanidae</taxon>
        <taxon>Amphibalaninae</taxon>
        <taxon>Amphibalanus</taxon>
    </lineage>
</organism>
<dbReference type="OrthoDB" id="10037631at2759"/>
<comment type="caution">
    <text evidence="9">The sequence shown here is derived from an EMBL/GenBank/DDBJ whole genome shotgun (WGS) entry which is preliminary data.</text>
</comment>
<evidence type="ECO:0000256" key="7">
    <source>
        <dbReference type="SAM" id="MobiDB-lite"/>
    </source>
</evidence>
<dbReference type="GO" id="GO:0016020">
    <property type="term" value="C:membrane"/>
    <property type="evidence" value="ECO:0007669"/>
    <property type="project" value="UniProtKB-SubCell"/>
</dbReference>
<feature type="transmembrane region" description="Helical" evidence="6">
    <location>
        <begin position="59"/>
        <end position="77"/>
    </location>
</feature>
<feature type="transmembrane region" description="Helical" evidence="6">
    <location>
        <begin position="897"/>
        <end position="914"/>
    </location>
</feature>